<dbReference type="KEGG" id="lant:TUM19329_11230"/>
<accession>A0A6F8T413</accession>
<evidence type="ECO:0000256" key="1">
    <source>
        <dbReference type="ARBA" id="ARBA00004370"/>
    </source>
</evidence>
<evidence type="ECO:0000256" key="3">
    <source>
        <dbReference type="ARBA" id="ARBA00023136"/>
    </source>
</evidence>
<evidence type="ECO:0000313" key="5">
    <source>
        <dbReference type="Proteomes" id="UP000502894"/>
    </source>
</evidence>
<name>A0A6F8T413_9GAMM</name>
<dbReference type="GO" id="GO:0016020">
    <property type="term" value="C:membrane"/>
    <property type="evidence" value="ECO:0007669"/>
    <property type="project" value="UniProtKB-SubCell"/>
</dbReference>
<gene>
    <name evidence="4" type="ORF">TUM19329_11230</name>
</gene>
<reference evidence="4" key="1">
    <citation type="journal article" date="2020" name="Microbiol. Resour. Announc.">
        <title>Complete Genome Sequence of Novel Psychrotolerant Legionella Strain TUM19329, Isolated from Antarctic Lake Sediment.</title>
        <authorList>
            <person name="Shimada S."/>
            <person name="Nakai R."/>
            <person name="Aoki K."/>
            <person name="Shimoeda N."/>
            <person name="Ohno G."/>
            <person name="Miyazaki Y."/>
            <person name="Kudoh S."/>
            <person name="Imura S."/>
            <person name="Watanabe K."/>
            <person name="Ishii Y."/>
            <person name="Tateda K."/>
        </authorList>
    </citation>
    <scope>NUCLEOTIDE SEQUENCE [LARGE SCALE GENOMIC DNA]</scope>
    <source>
        <strain evidence="4">TUM19329</strain>
    </source>
</reference>
<comment type="subcellular location">
    <subcellularLocation>
        <location evidence="1">Membrane</location>
    </subcellularLocation>
</comment>
<protein>
    <recommendedName>
        <fullName evidence="6">Periplasmic ligand-binding sensor domain protein</fullName>
    </recommendedName>
</protein>
<dbReference type="AlphaFoldDB" id="A0A6F8T413"/>
<dbReference type="SUPFAM" id="SSF103506">
    <property type="entry name" value="Mitochondrial carrier"/>
    <property type="match status" value="1"/>
</dbReference>
<organism evidence="4 5">
    <name type="scientific">Legionella antarctica</name>
    <dbReference type="NCBI Taxonomy" id="2708020"/>
    <lineage>
        <taxon>Bacteria</taxon>
        <taxon>Pseudomonadati</taxon>
        <taxon>Pseudomonadota</taxon>
        <taxon>Gammaproteobacteria</taxon>
        <taxon>Legionellales</taxon>
        <taxon>Legionellaceae</taxon>
        <taxon>Legionella</taxon>
    </lineage>
</organism>
<dbReference type="InterPro" id="IPR041000">
    <property type="entry name" value="Serine_protease"/>
</dbReference>
<evidence type="ECO:0000313" key="4">
    <source>
        <dbReference type="EMBL" id="BCA94762.1"/>
    </source>
</evidence>
<keyword evidence="5" id="KW-1185">Reference proteome</keyword>
<dbReference type="EMBL" id="AP022839">
    <property type="protein sequence ID" value="BCA94762.1"/>
    <property type="molecule type" value="Genomic_DNA"/>
</dbReference>
<dbReference type="RefSeq" id="WP_173236554.1">
    <property type="nucleotide sequence ID" value="NZ_AP022839.1"/>
</dbReference>
<evidence type="ECO:0008006" key="6">
    <source>
        <dbReference type="Google" id="ProtNLM"/>
    </source>
</evidence>
<proteinExistence type="predicted"/>
<evidence type="ECO:0000256" key="2">
    <source>
        <dbReference type="ARBA" id="ARBA00022692"/>
    </source>
</evidence>
<sequence>MQSKDDKTTTKRGNFGFSREEIHQISWRFSNFTAVAGVTSFCIVAVQSPAKTFLVNLTKNGTAMPVYSGGTFGFVRALYAGSTASLSGSLARTVYVTSAKNHKPVEIMPEEMVRGEGKFTRANLAFFAAAAGGDVAVSQIPESLSILKKVQGLLPPDFKWFTANNAYQLMTGGFGAKYSSALINFTSLCMVEDVIAQNLPISEPKTRHFFAGALSGVVASVCSYPFTVIKDLTLVKSMVSPASQLSIPSTSSVIKDLIKDFKENPLQVAKAAVGNSGKQLLVRAPLTAAIFGIISTVGAAMGPEPLKDFVPESLQPSVGRNPHGFFGGSSPRVEVVEEVPIQQAKPQEATTASGPK</sequence>
<dbReference type="Proteomes" id="UP000502894">
    <property type="component" value="Chromosome"/>
</dbReference>
<keyword evidence="3" id="KW-0472">Membrane</keyword>
<dbReference type="Pfam" id="PF18405">
    <property type="entry name" value="SLC25_like"/>
    <property type="match status" value="1"/>
</dbReference>
<keyword evidence="2" id="KW-0812">Transmembrane</keyword>
<dbReference type="Gene3D" id="1.50.40.10">
    <property type="entry name" value="Mitochondrial carrier domain"/>
    <property type="match status" value="1"/>
</dbReference>
<dbReference type="InterPro" id="IPR023395">
    <property type="entry name" value="MCP_dom_sf"/>
</dbReference>